<reference evidence="6 7" key="1">
    <citation type="journal article" date="2011" name="Stand. Genomic Sci.">
        <title>High quality draft genome sequence of Segniliparus rugosus CDC 945(T)= (ATCC BAA-974(T)).</title>
        <authorList>
            <person name="Earl A.M."/>
            <person name="Desjardins C.A."/>
            <person name="Fitzgerald M.G."/>
            <person name="Arachchi H.M."/>
            <person name="Zeng Q."/>
            <person name="Mehta T."/>
            <person name="Griggs A."/>
            <person name="Birren B.W."/>
            <person name="Toney N.C."/>
            <person name="Carr J."/>
            <person name="Posey J."/>
            <person name="Butler W.R."/>
        </authorList>
    </citation>
    <scope>NUCLEOTIDE SEQUENCE [LARGE SCALE GENOMIC DNA]</scope>
    <source>
        <strain evidence="7">ATCC BAA-974 / DSM 45345 / CCUG 50838 / CIP 108380 / JCM 13579 / CDC 945</strain>
    </source>
</reference>
<dbReference type="HOGENOM" id="CLU_027853_6_4_11"/>
<organism evidence="6 7">
    <name type="scientific">Segniliparus rugosus (strain ATCC BAA-974 / DSM 45345 / CCUG 50838 / CIP 108380 / JCM 13579 / CDC 945)</name>
    <dbReference type="NCBI Taxonomy" id="679197"/>
    <lineage>
        <taxon>Bacteria</taxon>
        <taxon>Bacillati</taxon>
        <taxon>Actinomycetota</taxon>
        <taxon>Actinomycetes</taxon>
        <taxon>Mycobacteriales</taxon>
        <taxon>Segniliparaceae</taxon>
        <taxon>Segniliparus</taxon>
    </lineage>
</organism>
<dbReference type="CDD" id="cd01097">
    <property type="entry name" value="Tetrahydromethanopterin_reductase"/>
    <property type="match status" value="1"/>
</dbReference>
<evidence type="ECO:0000256" key="2">
    <source>
        <dbReference type="ARBA" id="ARBA00022643"/>
    </source>
</evidence>
<dbReference type="InterPro" id="IPR011251">
    <property type="entry name" value="Luciferase-like_dom"/>
</dbReference>
<sequence>MTTRKIRVGVQLQQQHAHDYRAIREAVSRAEDTGVDIIFNWDHFYPLHGDPDGTHFGDGWTLLAAWAEQTSHVELGVLVTCLGYRNPDLLADIARTVDHISGGRVTLGVGAGWFQKDYDEYGYEFGAPGSRLGLFSENLERVKARLARLNPPPRHDMPILIGGSGERKTLREVAKHADIWHSFLPLPEFLRKNALLEEHGAAVGRDTAQIERSMNWPGSGSTVIEAVAPSEAPGVADDFLKAGVTLFTVGASGPDYDFATLREAIRWRDANS</sequence>
<dbReference type="GO" id="GO:0008726">
    <property type="term" value="F:alkanesulfonate monooxygenase activity"/>
    <property type="evidence" value="ECO:0007669"/>
    <property type="project" value="TreeGrafter"/>
</dbReference>
<feature type="domain" description="Luciferase-like" evidence="5">
    <location>
        <begin position="12"/>
        <end position="212"/>
    </location>
</feature>
<dbReference type="Gene3D" id="3.20.20.30">
    <property type="entry name" value="Luciferase-like domain"/>
    <property type="match status" value="1"/>
</dbReference>
<dbReference type="RefSeq" id="WP_007470159.1">
    <property type="nucleotide sequence ID" value="NZ_KI391953.1"/>
</dbReference>
<dbReference type="AlphaFoldDB" id="E5XRH8"/>
<keyword evidence="2" id="KW-0288">FMN</keyword>
<dbReference type="STRING" id="679197.HMPREF9336_02100"/>
<dbReference type="Proteomes" id="UP000004816">
    <property type="component" value="Unassembled WGS sequence"/>
</dbReference>
<proteinExistence type="predicted"/>
<dbReference type="NCBIfam" id="TIGR03856">
    <property type="entry name" value="F420_MSMEG_2906"/>
    <property type="match status" value="1"/>
</dbReference>
<accession>E5XRH8</accession>
<dbReference type="InterPro" id="IPR036661">
    <property type="entry name" value="Luciferase-like_sf"/>
</dbReference>
<comment type="caution">
    <text evidence="6">The sequence shown here is derived from an EMBL/GenBank/DDBJ whole genome shotgun (WGS) entry which is preliminary data.</text>
</comment>
<evidence type="ECO:0000313" key="7">
    <source>
        <dbReference type="Proteomes" id="UP000004816"/>
    </source>
</evidence>
<gene>
    <name evidence="6" type="ORF">HMPREF9336_02100</name>
</gene>
<keyword evidence="7" id="KW-1185">Reference proteome</keyword>
<dbReference type="GO" id="GO:0046306">
    <property type="term" value="P:alkanesulfonate catabolic process"/>
    <property type="evidence" value="ECO:0007669"/>
    <property type="project" value="TreeGrafter"/>
</dbReference>
<dbReference type="eggNOG" id="COG2141">
    <property type="taxonomic scope" value="Bacteria"/>
</dbReference>
<evidence type="ECO:0000256" key="4">
    <source>
        <dbReference type="ARBA" id="ARBA00023033"/>
    </source>
</evidence>
<dbReference type="EMBL" id="ACZI02000002">
    <property type="protein sequence ID" value="EFV13048.1"/>
    <property type="molecule type" value="Genomic_DNA"/>
</dbReference>
<evidence type="ECO:0000259" key="5">
    <source>
        <dbReference type="Pfam" id="PF00296"/>
    </source>
</evidence>
<evidence type="ECO:0000256" key="1">
    <source>
        <dbReference type="ARBA" id="ARBA00022630"/>
    </source>
</evidence>
<dbReference type="SUPFAM" id="SSF51679">
    <property type="entry name" value="Bacterial luciferase-like"/>
    <property type="match status" value="1"/>
</dbReference>
<evidence type="ECO:0000256" key="3">
    <source>
        <dbReference type="ARBA" id="ARBA00023002"/>
    </source>
</evidence>
<protein>
    <recommendedName>
        <fullName evidence="5">Luciferase-like domain-containing protein</fullName>
    </recommendedName>
</protein>
<dbReference type="PANTHER" id="PTHR42847:SF8">
    <property type="entry name" value="CONSERVED PROTEIN"/>
    <property type="match status" value="1"/>
</dbReference>
<keyword evidence="1" id="KW-0285">Flavoprotein</keyword>
<keyword evidence="4" id="KW-0503">Monooxygenase</keyword>
<dbReference type="InterPro" id="IPR050172">
    <property type="entry name" value="SsuD_RutA_monooxygenase"/>
</dbReference>
<dbReference type="PANTHER" id="PTHR42847">
    <property type="entry name" value="ALKANESULFONATE MONOOXYGENASE"/>
    <property type="match status" value="1"/>
</dbReference>
<name>E5XRH8_SEGRC</name>
<dbReference type="Pfam" id="PF00296">
    <property type="entry name" value="Bac_luciferase"/>
    <property type="match status" value="1"/>
</dbReference>
<keyword evidence="3" id="KW-0560">Oxidoreductase</keyword>
<evidence type="ECO:0000313" key="6">
    <source>
        <dbReference type="EMBL" id="EFV13048.1"/>
    </source>
</evidence>
<dbReference type="InterPro" id="IPR022480">
    <property type="entry name" value="F420_MSMEG2906"/>
</dbReference>
<dbReference type="OrthoDB" id="4029802at2"/>